<comment type="caution">
    <text evidence="2">The sequence shown here is derived from an EMBL/GenBank/DDBJ whole genome shotgun (WGS) entry which is preliminary data.</text>
</comment>
<reference evidence="2 3" key="1">
    <citation type="journal article" date="2018" name="Proc. R. Soc. B">
        <title>A non-coding region near Follistatin controls head colour polymorphism in the Gouldian finch.</title>
        <authorList>
            <person name="Toomey M.B."/>
            <person name="Marques C.I."/>
            <person name="Andrade P."/>
            <person name="Araujo P.M."/>
            <person name="Sabatino S."/>
            <person name="Gazda M.A."/>
            <person name="Afonso S."/>
            <person name="Lopes R.J."/>
            <person name="Corbo J.C."/>
            <person name="Carneiro M."/>
        </authorList>
    </citation>
    <scope>NUCLEOTIDE SEQUENCE [LARGE SCALE GENOMIC DNA]</scope>
    <source>
        <strain evidence="2">Red01</strain>
        <tissue evidence="2">Muscle</tissue>
    </source>
</reference>
<evidence type="ECO:0000313" key="3">
    <source>
        <dbReference type="Proteomes" id="UP000276834"/>
    </source>
</evidence>
<name>A0A3L8SRZ2_CHLGU</name>
<keyword evidence="3" id="KW-1185">Reference proteome</keyword>
<sequence>MLWKWIPLEHNECSWLKQHPSSASPALNKTGTAKLPPAQMVKLTTQRFHTSFRSIAEGTTPPPPPGLDNSPPSCGSCACDQLQTSTATARALPVVRSAWPPAILAPSPAL</sequence>
<protein>
    <submittedName>
        <fullName evidence="2">Uncharacterized protein</fullName>
    </submittedName>
</protein>
<accession>A0A3L8SRZ2</accession>
<evidence type="ECO:0000256" key="1">
    <source>
        <dbReference type="SAM" id="MobiDB-lite"/>
    </source>
</evidence>
<gene>
    <name evidence="2" type="ORF">DV515_00004117</name>
</gene>
<evidence type="ECO:0000313" key="2">
    <source>
        <dbReference type="EMBL" id="RLW07183.1"/>
    </source>
</evidence>
<dbReference type="AlphaFoldDB" id="A0A3L8SRZ2"/>
<dbReference type="Proteomes" id="UP000276834">
    <property type="component" value="Unassembled WGS sequence"/>
</dbReference>
<feature type="region of interest" description="Disordered" evidence="1">
    <location>
        <begin position="52"/>
        <end position="74"/>
    </location>
</feature>
<organism evidence="2 3">
    <name type="scientific">Chloebia gouldiae</name>
    <name type="common">Gouldian finch</name>
    <name type="synonym">Erythrura gouldiae</name>
    <dbReference type="NCBI Taxonomy" id="44316"/>
    <lineage>
        <taxon>Eukaryota</taxon>
        <taxon>Metazoa</taxon>
        <taxon>Chordata</taxon>
        <taxon>Craniata</taxon>
        <taxon>Vertebrata</taxon>
        <taxon>Euteleostomi</taxon>
        <taxon>Archelosauria</taxon>
        <taxon>Archosauria</taxon>
        <taxon>Dinosauria</taxon>
        <taxon>Saurischia</taxon>
        <taxon>Theropoda</taxon>
        <taxon>Coelurosauria</taxon>
        <taxon>Aves</taxon>
        <taxon>Neognathae</taxon>
        <taxon>Neoaves</taxon>
        <taxon>Telluraves</taxon>
        <taxon>Australaves</taxon>
        <taxon>Passeriformes</taxon>
        <taxon>Passeroidea</taxon>
        <taxon>Passeridae</taxon>
        <taxon>Chloebia</taxon>
    </lineage>
</organism>
<dbReference type="EMBL" id="QUSF01000008">
    <property type="protein sequence ID" value="RLW07183.1"/>
    <property type="molecule type" value="Genomic_DNA"/>
</dbReference>
<proteinExistence type="predicted"/>